<dbReference type="PANTHER" id="PTHR10857:SF106">
    <property type="entry name" value="C2 DOMAIN-CONTAINING PROTEIN"/>
    <property type="match status" value="1"/>
</dbReference>
<protein>
    <submittedName>
        <fullName evidence="4">Copine family protein</fullName>
    </submittedName>
</protein>
<dbReference type="InterPro" id="IPR045052">
    <property type="entry name" value="Copine"/>
</dbReference>
<sequence>MESVSHANSVSYGDNTLKQRVSLSISCRNLKNLDVLSKSDPMCEVYIKDRKTTNWTLLGKTETINNNLNPDFSSIIYCDYFFEREQNIKFDLYDIDNQQHTSRDFIGSNETTLGGIIGSMQQTYVADLKDNKSTRSRGKIVVRLDNVNTTNDEVRLRVSARVQSNAGCCGTQDNPYYIISRARDVNNHKDFVRVYKSSAMLNSTQPMWNVQKIKLSQICNGINNLPIKFELYSQNISGTDQAYGEGITSIEQLQSGQKSVEITDKKRKIKGSLNIDNFVIREMPNFMEYLRSGWAINMSFAIDYTASNGEKTDPNSLHKQDPSGRNLNQYEQALLSVGKVMEPYALNQMFATFGFGGIPRFTGSNQISHCFNLNGSVSPQIQGLQNVYMAYKRTIHQIGLAGPTHFSSVLQSLLVYVQQCLQFQMYHCLMIITDGEIHDMPATIDLIVELSRFPVSIIIIGVGNEGFEKMNFLDSDNQALRNSKGQVAARDIVQFVRFQDYSTMDVSMLAEEVLKEMPDQIVGYMMENGIKPKKQEWLSVDAVIQNQGGIGGIV</sequence>
<evidence type="ECO:0000256" key="1">
    <source>
        <dbReference type="ARBA" id="ARBA00009048"/>
    </source>
</evidence>
<dbReference type="Pfam" id="PF07002">
    <property type="entry name" value="Copine"/>
    <property type="match status" value="1"/>
</dbReference>
<evidence type="ECO:0000259" key="3">
    <source>
        <dbReference type="PROSITE" id="PS50234"/>
    </source>
</evidence>
<feature type="domain" description="VWFA" evidence="3">
    <location>
        <begin position="297"/>
        <end position="517"/>
    </location>
</feature>
<dbReference type="CDD" id="cd04048">
    <property type="entry name" value="C2A_Copine"/>
    <property type="match status" value="1"/>
</dbReference>
<keyword evidence="5" id="KW-1185">Reference proteome</keyword>
<dbReference type="InterPro" id="IPR000008">
    <property type="entry name" value="C2_dom"/>
</dbReference>
<dbReference type="InterPro" id="IPR036465">
    <property type="entry name" value="vWFA_dom_sf"/>
</dbReference>
<dbReference type="OrthoDB" id="5855668at2759"/>
<dbReference type="OMA" id="EMAAQCV"/>
<organism evidence="4 5">
    <name type="scientific">Stylonychia lemnae</name>
    <name type="common">Ciliate</name>
    <dbReference type="NCBI Taxonomy" id="5949"/>
    <lineage>
        <taxon>Eukaryota</taxon>
        <taxon>Sar</taxon>
        <taxon>Alveolata</taxon>
        <taxon>Ciliophora</taxon>
        <taxon>Intramacronucleata</taxon>
        <taxon>Spirotrichea</taxon>
        <taxon>Stichotrichia</taxon>
        <taxon>Sporadotrichida</taxon>
        <taxon>Oxytrichidae</taxon>
        <taxon>Stylonychinae</taxon>
        <taxon>Stylonychia</taxon>
    </lineage>
</organism>
<dbReference type="AlphaFoldDB" id="A0A078A9P4"/>
<dbReference type="InterPro" id="IPR010734">
    <property type="entry name" value="Copine_C"/>
</dbReference>
<dbReference type="Gene3D" id="2.60.40.150">
    <property type="entry name" value="C2 domain"/>
    <property type="match status" value="1"/>
</dbReference>
<dbReference type="InterPro" id="IPR002035">
    <property type="entry name" value="VWF_A"/>
</dbReference>
<dbReference type="SUPFAM" id="SSF49562">
    <property type="entry name" value="C2 domain (Calcium/lipid-binding domain, CaLB)"/>
    <property type="match status" value="2"/>
</dbReference>
<evidence type="ECO:0000259" key="2">
    <source>
        <dbReference type="PROSITE" id="PS50004"/>
    </source>
</evidence>
<dbReference type="GO" id="GO:0071277">
    <property type="term" value="P:cellular response to calcium ion"/>
    <property type="evidence" value="ECO:0007669"/>
    <property type="project" value="TreeGrafter"/>
</dbReference>
<feature type="domain" description="C2" evidence="2">
    <location>
        <begin position="1"/>
        <end position="126"/>
    </location>
</feature>
<dbReference type="GO" id="GO:0005886">
    <property type="term" value="C:plasma membrane"/>
    <property type="evidence" value="ECO:0007669"/>
    <property type="project" value="TreeGrafter"/>
</dbReference>
<dbReference type="Proteomes" id="UP000039865">
    <property type="component" value="Unassembled WGS sequence"/>
</dbReference>
<dbReference type="EMBL" id="CCKQ01007242">
    <property type="protein sequence ID" value="CDW78601.1"/>
    <property type="molecule type" value="Genomic_DNA"/>
</dbReference>
<dbReference type="PROSITE" id="PS50234">
    <property type="entry name" value="VWFA"/>
    <property type="match status" value="1"/>
</dbReference>
<dbReference type="SMART" id="SM00239">
    <property type="entry name" value="C2"/>
    <property type="match status" value="1"/>
</dbReference>
<dbReference type="PANTHER" id="PTHR10857">
    <property type="entry name" value="COPINE"/>
    <property type="match status" value="1"/>
</dbReference>
<evidence type="ECO:0000313" key="5">
    <source>
        <dbReference type="Proteomes" id="UP000039865"/>
    </source>
</evidence>
<comment type="similarity">
    <text evidence="1">Belongs to the copine family.</text>
</comment>
<dbReference type="InParanoid" id="A0A078A9P4"/>
<accession>A0A078A9P4</accession>
<dbReference type="SUPFAM" id="SSF53300">
    <property type="entry name" value="vWA-like"/>
    <property type="match status" value="1"/>
</dbReference>
<dbReference type="GO" id="GO:0005544">
    <property type="term" value="F:calcium-dependent phospholipid binding"/>
    <property type="evidence" value="ECO:0007669"/>
    <property type="project" value="InterPro"/>
</dbReference>
<gene>
    <name evidence="4" type="primary">Contig9579.g10253</name>
    <name evidence="4" type="ORF">STYLEM_7581</name>
</gene>
<dbReference type="PROSITE" id="PS50004">
    <property type="entry name" value="C2"/>
    <property type="match status" value="1"/>
</dbReference>
<proteinExistence type="inferred from homology"/>
<evidence type="ECO:0000313" key="4">
    <source>
        <dbReference type="EMBL" id="CDW78601.1"/>
    </source>
</evidence>
<reference evidence="4 5" key="1">
    <citation type="submission" date="2014-06" db="EMBL/GenBank/DDBJ databases">
        <authorList>
            <person name="Swart Estienne"/>
        </authorList>
    </citation>
    <scope>NUCLEOTIDE SEQUENCE [LARGE SCALE GENOMIC DNA]</scope>
    <source>
        <strain evidence="4 5">130c</strain>
    </source>
</reference>
<dbReference type="FunFam" id="2.60.40.150:FF:000099">
    <property type="entry name" value="Copine 3"/>
    <property type="match status" value="1"/>
</dbReference>
<dbReference type="SMART" id="SM00327">
    <property type="entry name" value="VWA"/>
    <property type="match status" value="1"/>
</dbReference>
<dbReference type="Pfam" id="PF00168">
    <property type="entry name" value="C2"/>
    <property type="match status" value="2"/>
</dbReference>
<dbReference type="InterPro" id="IPR035892">
    <property type="entry name" value="C2_domain_sf"/>
</dbReference>
<name>A0A078A9P4_STYLE</name>